<feature type="chain" id="PRO_5045448127" description="Lipoprotein" evidence="1">
    <location>
        <begin position="19"/>
        <end position="208"/>
    </location>
</feature>
<accession>A0ABT6P708</accession>
<keyword evidence="1" id="KW-0732">Signal</keyword>
<reference evidence="2 3" key="1">
    <citation type="submission" date="2023-04" db="EMBL/GenBank/DDBJ databases">
        <title>The genome sequence of Polyangium sorediatum DSM14670.</title>
        <authorList>
            <person name="Zhang X."/>
        </authorList>
    </citation>
    <scope>NUCLEOTIDE SEQUENCE [LARGE SCALE GENOMIC DNA]</scope>
    <source>
        <strain evidence="2 3">DSM 14670</strain>
    </source>
</reference>
<evidence type="ECO:0000256" key="1">
    <source>
        <dbReference type="SAM" id="SignalP"/>
    </source>
</evidence>
<dbReference type="Proteomes" id="UP001160301">
    <property type="component" value="Unassembled WGS sequence"/>
</dbReference>
<keyword evidence="3" id="KW-1185">Reference proteome</keyword>
<name>A0ABT6P708_9BACT</name>
<evidence type="ECO:0000313" key="2">
    <source>
        <dbReference type="EMBL" id="MDI1436408.1"/>
    </source>
</evidence>
<dbReference type="EMBL" id="JARZHI010000081">
    <property type="protein sequence ID" value="MDI1436408.1"/>
    <property type="molecule type" value="Genomic_DNA"/>
</dbReference>
<comment type="caution">
    <text evidence="2">The sequence shown here is derived from an EMBL/GenBank/DDBJ whole genome shotgun (WGS) entry which is preliminary data.</text>
</comment>
<proteinExistence type="predicted"/>
<evidence type="ECO:0000313" key="3">
    <source>
        <dbReference type="Proteomes" id="UP001160301"/>
    </source>
</evidence>
<protein>
    <recommendedName>
        <fullName evidence="4">Lipoprotein</fullName>
    </recommendedName>
</protein>
<sequence>MIKQRWLFVFVGISAALAGCSGGEGSSGTNGPADVCAPFMSEVSAGEVEIVVRNDRSQAVYLRSGICDAQFQIAPSEEATPRRAELTVLDVTCDAGRTLEGFPLDCFDSSVPPIAPGATQTFRWSGLLYERVEMPASCYEKANPAEIKPSTCSQGFAVAPGMVEVTVPLYANVKQNCENGCETGLDPFEVKGTFSYPDGTTVTIPVSP</sequence>
<feature type="signal peptide" evidence="1">
    <location>
        <begin position="1"/>
        <end position="18"/>
    </location>
</feature>
<dbReference type="RefSeq" id="WP_136968952.1">
    <property type="nucleotide sequence ID" value="NZ_JARZHI010000081.1"/>
</dbReference>
<dbReference type="PROSITE" id="PS51257">
    <property type="entry name" value="PROKAR_LIPOPROTEIN"/>
    <property type="match status" value="1"/>
</dbReference>
<gene>
    <name evidence="2" type="ORF">QHF89_43285</name>
</gene>
<evidence type="ECO:0008006" key="4">
    <source>
        <dbReference type="Google" id="ProtNLM"/>
    </source>
</evidence>
<organism evidence="2 3">
    <name type="scientific">Polyangium sorediatum</name>
    <dbReference type="NCBI Taxonomy" id="889274"/>
    <lineage>
        <taxon>Bacteria</taxon>
        <taxon>Pseudomonadati</taxon>
        <taxon>Myxococcota</taxon>
        <taxon>Polyangia</taxon>
        <taxon>Polyangiales</taxon>
        <taxon>Polyangiaceae</taxon>
        <taxon>Polyangium</taxon>
    </lineage>
</organism>